<dbReference type="AlphaFoldDB" id="A0A1H6E8N3"/>
<sequence>MNHLYYLLAATCWTAAAYKARDLRRAPASPALQGTCLTLGLLGLAFLVLADSSRTVIDRVAGVEDLARWVGNSCTLAAGCSIQIVLAHFTRAPGSPAPDIRPRIALLAGAVIPMGVLMLTEQPPDCTDFVNVHAHRGPVVAYLLIYLSYLGLVMADALRLSWRYAPHAGSGPLRLGLRLIAVGSSLGLLYCLYKAAFALCRFWGLPTIGTEGVVGPALGLLAALLIVAGLTVGAWGAALTEHLQRWRSYRRLEALWRPLVQAVPQVVLPTEQQGVAEKLYRRVIEIRDAQLALSPYRDDAFAVQARRAAQNAGLTGQDLEAAVEGTVLAAALAAKRLGRRSSDAVLTDMKDQVGPDLASEVAWLEKVTVAFISPLVPPSHVADSRATEATGR</sequence>
<keyword evidence="1" id="KW-0472">Membrane</keyword>
<keyword evidence="1" id="KW-0812">Transmembrane</keyword>
<dbReference type="Pfam" id="PF20182">
    <property type="entry name" value="DUF6545"/>
    <property type="match status" value="1"/>
</dbReference>
<protein>
    <recommendedName>
        <fullName evidence="2">DUF6545 domain-containing protein</fullName>
    </recommendedName>
</protein>
<evidence type="ECO:0000313" key="4">
    <source>
        <dbReference type="Proteomes" id="UP000236723"/>
    </source>
</evidence>
<proteinExistence type="predicted"/>
<evidence type="ECO:0000259" key="2">
    <source>
        <dbReference type="Pfam" id="PF20182"/>
    </source>
</evidence>
<evidence type="ECO:0000256" key="1">
    <source>
        <dbReference type="SAM" id="Phobius"/>
    </source>
</evidence>
<feature type="transmembrane region" description="Helical" evidence="1">
    <location>
        <begin position="102"/>
        <end position="119"/>
    </location>
</feature>
<feature type="transmembrane region" description="Helical" evidence="1">
    <location>
        <begin position="139"/>
        <end position="158"/>
    </location>
</feature>
<name>A0A1H6E8N3_9ACTN</name>
<feature type="transmembrane region" description="Helical" evidence="1">
    <location>
        <begin position="31"/>
        <end position="49"/>
    </location>
</feature>
<accession>A0A1H6E8N3</accession>
<dbReference type="InterPro" id="IPR050039">
    <property type="entry name" value="MAB_1171c-like"/>
</dbReference>
<dbReference type="Proteomes" id="UP000236723">
    <property type="component" value="Unassembled WGS sequence"/>
</dbReference>
<reference evidence="4" key="1">
    <citation type="submission" date="2016-10" db="EMBL/GenBank/DDBJ databases">
        <authorList>
            <person name="Varghese N."/>
            <person name="Submissions S."/>
        </authorList>
    </citation>
    <scope>NUCLEOTIDE SEQUENCE [LARGE SCALE GENOMIC DNA]</scope>
    <source>
        <strain evidence="4">DSM 43163</strain>
    </source>
</reference>
<gene>
    <name evidence="3" type="ORF">SAMN04489712_1436</name>
</gene>
<feature type="domain" description="DUF6545" evidence="2">
    <location>
        <begin position="244"/>
        <end position="372"/>
    </location>
</feature>
<dbReference type="EMBL" id="FNVO01000043">
    <property type="protein sequence ID" value="SEG94082.1"/>
    <property type="molecule type" value="Genomic_DNA"/>
</dbReference>
<organism evidence="3 4">
    <name type="scientific">Thermomonospora echinospora</name>
    <dbReference type="NCBI Taxonomy" id="1992"/>
    <lineage>
        <taxon>Bacteria</taxon>
        <taxon>Bacillati</taxon>
        <taxon>Actinomycetota</taxon>
        <taxon>Actinomycetes</taxon>
        <taxon>Streptosporangiales</taxon>
        <taxon>Thermomonosporaceae</taxon>
        <taxon>Thermomonospora</taxon>
    </lineage>
</organism>
<keyword evidence="4" id="KW-1185">Reference proteome</keyword>
<evidence type="ECO:0000313" key="3">
    <source>
        <dbReference type="EMBL" id="SEG94082.1"/>
    </source>
</evidence>
<dbReference type="NCBIfam" id="NF042915">
    <property type="entry name" value="MAB_1171c_fam"/>
    <property type="match status" value="1"/>
</dbReference>
<keyword evidence="1" id="KW-1133">Transmembrane helix</keyword>
<feature type="transmembrane region" description="Helical" evidence="1">
    <location>
        <begin position="179"/>
        <end position="205"/>
    </location>
</feature>
<feature type="transmembrane region" description="Helical" evidence="1">
    <location>
        <begin position="217"/>
        <end position="240"/>
    </location>
</feature>
<dbReference type="InterPro" id="IPR046675">
    <property type="entry name" value="DUF6545"/>
</dbReference>